<dbReference type="GO" id="GO:0005737">
    <property type="term" value="C:cytoplasm"/>
    <property type="evidence" value="ECO:0007669"/>
    <property type="project" value="TreeGrafter"/>
</dbReference>
<keyword evidence="12" id="KW-0119">Carbohydrate metabolism</keyword>
<evidence type="ECO:0000256" key="5">
    <source>
        <dbReference type="ARBA" id="ARBA00022679"/>
    </source>
</evidence>
<evidence type="ECO:0000313" key="14">
    <source>
        <dbReference type="EMBL" id="RDX95473.1"/>
    </source>
</evidence>
<keyword evidence="11" id="KW-0294">Fucose metabolism</keyword>
<dbReference type="STRING" id="157652.A0A371GYD0"/>
<protein>
    <recommendedName>
        <fullName evidence="13">O-fucosyltransferase family protein</fullName>
    </recommendedName>
</protein>
<evidence type="ECO:0000256" key="1">
    <source>
        <dbReference type="ARBA" id="ARBA00004606"/>
    </source>
</evidence>
<reference evidence="14" key="1">
    <citation type="submission" date="2018-05" db="EMBL/GenBank/DDBJ databases">
        <title>Draft genome of Mucuna pruriens seed.</title>
        <authorList>
            <person name="Nnadi N.E."/>
            <person name="Vos R."/>
            <person name="Hasami M.H."/>
            <person name="Devisetty U.K."/>
            <person name="Aguiy J.C."/>
        </authorList>
    </citation>
    <scope>NUCLEOTIDE SEQUENCE [LARGE SCALE GENOMIC DNA]</scope>
    <source>
        <strain evidence="14">JCA_2017</strain>
    </source>
</reference>
<proteinExistence type="inferred from homology"/>
<evidence type="ECO:0000313" key="15">
    <source>
        <dbReference type="Proteomes" id="UP000257109"/>
    </source>
</evidence>
<dbReference type="AlphaFoldDB" id="A0A371GYD0"/>
<keyword evidence="7" id="KW-0735">Signal-anchor</keyword>
<dbReference type="Proteomes" id="UP000257109">
    <property type="component" value="Unassembled WGS sequence"/>
</dbReference>
<evidence type="ECO:0000256" key="7">
    <source>
        <dbReference type="ARBA" id="ARBA00022968"/>
    </source>
</evidence>
<comment type="subcellular location">
    <subcellularLocation>
        <location evidence="1">Membrane</location>
        <topology evidence="1">Single-pass type II membrane protein</topology>
    </subcellularLocation>
</comment>
<dbReference type="GO" id="GO:0016020">
    <property type="term" value="C:membrane"/>
    <property type="evidence" value="ECO:0007669"/>
    <property type="project" value="UniProtKB-SubCell"/>
</dbReference>
<evidence type="ECO:0000256" key="13">
    <source>
        <dbReference type="ARBA" id="ARBA00030350"/>
    </source>
</evidence>
<evidence type="ECO:0000256" key="8">
    <source>
        <dbReference type="ARBA" id="ARBA00022989"/>
    </source>
</evidence>
<keyword evidence="9" id="KW-0472">Membrane</keyword>
<feature type="non-terminal residue" evidence="14">
    <location>
        <position position="1"/>
    </location>
</feature>
<comment type="caution">
    <text evidence="14">The sequence shown here is derived from an EMBL/GenBank/DDBJ whole genome shotgun (WGS) entry which is preliminary data.</text>
</comment>
<dbReference type="Pfam" id="PF10250">
    <property type="entry name" value="O-FucT"/>
    <property type="match status" value="1"/>
</dbReference>
<evidence type="ECO:0000256" key="12">
    <source>
        <dbReference type="ARBA" id="ARBA00023277"/>
    </source>
</evidence>
<comment type="pathway">
    <text evidence="2">Glycan metabolism.</text>
</comment>
<evidence type="ECO:0000256" key="10">
    <source>
        <dbReference type="ARBA" id="ARBA00023180"/>
    </source>
</evidence>
<name>A0A371GYD0_MUCPR</name>
<dbReference type="OrthoDB" id="1714265at2759"/>
<dbReference type="PANTHER" id="PTHR31741">
    <property type="entry name" value="OS02G0726500 PROTEIN-RELATED"/>
    <property type="match status" value="1"/>
</dbReference>
<dbReference type="PANTHER" id="PTHR31741:SF3">
    <property type="entry name" value="O-FUCOSYLTRANSFERASE FAMILY PROTEIN"/>
    <property type="match status" value="1"/>
</dbReference>
<keyword evidence="10" id="KW-0325">Glycoprotein</keyword>
<evidence type="ECO:0000256" key="4">
    <source>
        <dbReference type="ARBA" id="ARBA00022676"/>
    </source>
</evidence>
<evidence type="ECO:0000256" key="2">
    <source>
        <dbReference type="ARBA" id="ARBA00004881"/>
    </source>
</evidence>
<keyword evidence="5" id="KW-0808">Transferase</keyword>
<dbReference type="GO" id="GO:0006004">
    <property type="term" value="P:fucose metabolic process"/>
    <property type="evidence" value="ECO:0007669"/>
    <property type="project" value="UniProtKB-KW"/>
</dbReference>
<dbReference type="GO" id="GO:0016757">
    <property type="term" value="F:glycosyltransferase activity"/>
    <property type="evidence" value="ECO:0007669"/>
    <property type="project" value="UniProtKB-KW"/>
</dbReference>
<evidence type="ECO:0000256" key="3">
    <source>
        <dbReference type="ARBA" id="ARBA00007737"/>
    </source>
</evidence>
<keyword evidence="15" id="KW-1185">Reference proteome</keyword>
<sequence length="113" mass="12176">MITSVRLVPKIRLLNLPLWISLAHLIAAGELLGPSLLKGMPYCFTSPTVEKFLVLAKVVIPPKIGLNNGYLLVSCNGGLNQMGVAICDMVAIVIYLNATLIVPELDKAFFGLI</sequence>
<accession>A0A371GYD0</accession>
<evidence type="ECO:0000256" key="11">
    <source>
        <dbReference type="ARBA" id="ARBA00023253"/>
    </source>
</evidence>
<organism evidence="14 15">
    <name type="scientific">Mucuna pruriens</name>
    <name type="common">Velvet bean</name>
    <name type="synonym">Dolichos pruriens</name>
    <dbReference type="NCBI Taxonomy" id="157652"/>
    <lineage>
        <taxon>Eukaryota</taxon>
        <taxon>Viridiplantae</taxon>
        <taxon>Streptophyta</taxon>
        <taxon>Embryophyta</taxon>
        <taxon>Tracheophyta</taxon>
        <taxon>Spermatophyta</taxon>
        <taxon>Magnoliopsida</taxon>
        <taxon>eudicotyledons</taxon>
        <taxon>Gunneridae</taxon>
        <taxon>Pentapetalae</taxon>
        <taxon>rosids</taxon>
        <taxon>fabids</taxon>
        <taxon>Fabales</taxon>
        <taxon>Fabaceae</taxon>
        <taxon>Papilionoideae</taxon>
        <taxon>50 kb inversion clade</taxon>
        <taxon>NPAAA clade</taxon>
        <taxon>indigoferoid/millettioid clade</taxon>
        <taxon>Phaseoleae</taxon>
        <taxon>Mucuna</taxon>
    </lineage>
</organism>
<comment type="similarity">
    <text evidence="3">Belongs to the glycosyltransferase GT106 family.</text>
</comment>
<evidence type="ECO:0000256" key="9">
    <source>
        <dbReference type="ARBA" id="ARBA00023136"/>
    </source>
</evidence>
<keyword evidence="6" id="KW-0812">Transmembrane</keyword>
<gene>
    <name evidence="14" type="ORF">CR513_22002</name>
</gene>
<evidence type="ECO:0000256" key="6">
    <source>
        <dbReference type="ARBA" id="ARBA00022692"/>
    </source>
</evidence>
<dbReference type="InterPro" id="IPR019378">
    <property type="entry name" value="GDP-Fuc_O-FucTrfase"/>
</dbReference>
<keyword evidence="8" id="KW-1133">Transmembrane helix</keyword>
<dbReference type="EMBL" id="QJKJ01004118">
    <property type="protein sequence ID" value="RDX95473.1"/>
    <property type="molecule type" value="Genomic_DNA"/>
</dbReference>
<keyword evidence="4" id="KW-0328">Glycosyltransferase</keyword>